<dbReference type="Gene3D" id="2.40.10.10">
    <property type="entry name" value="Trypsin-like serine proteases"/>
    <property type="match status" value="1"/>
</dbReference>
<dbReference type="PANTHER" id="PTHR24264">
    <property type="entry name" value="TRYPSIN-RELATED"/>
    <property type="match status" value="1"/>
</dbReference>
<dbReference type="SMART" id="SM00020">
    <property type="entry name" value="Tryp_SPc"/>
    <property type="match status" value="1"/>
</dbReference>
<evidence type="ECO:0000259" key="12">
    <source>
        <dbReference type="PROSITE" id="PS50240"/>
    </source>
</evidence>
<reference evidence="13" key="1">
    <citation type="submission" date="2014-06" db="EMBL/GenBank/DDBJ databases">
        <title>Molecular cloning and sequence analysis of serine protease cDNA from Thai centipede, Scolopendra subspinipes dehaani, venom.</title>
        <authorList>
            <person name="Meunchan M."/>
            <person name="Thammasirirak S."/>
            <person name="Daduang J."/>
            <person name="Somdee T."/>
            <person name="Daduang S."/>
        </authorList>
    </citation>
    <scope>NUCLEOTIDE SEQUENCE</scope>
</reference>
<dbReference type="InterPro" id="IPR001254">
    <property type="entry name" value="Trypsin_dom"/>
</dbReference>
<evidence type="ECO:0000256" key="7">
    <source>
        <dbReference type="ARBA" id="ARBA00023157"/>
    </source>
</evidence>
<dbReference type="EMBL" id="KM009139">
    <property type="protein sequence ID" value="AIJ10719.1"/>
    <property type="molecule type" value="mRNA"/>
</dbReference>
<dbReference type="InterPro" id="IPR050127">
    <property type="entry name" value="Serine_Proteases_S1"/>
</dbReference>
<evidence type="ECO:0000256" key="6">
    <source>
        <dbReference type="ARBA" id="ARBA00022825"/>
    </source>
</evidence>
<dbReference type="GO" id="GO:0004252">
    <property type="term" value="F:serine-type endopeptidase activity"/>
    <property type="evidence" value="ECO:0007669"/>
    <property type="project" value="InterPro"/>
</dbReference>
<evidence type="ECO:0000256" key="1">
    <source>
        <dbReference type="ARBA" id="ARBA00022659"/>
    </source>
</evidence>
<name>A0A076LZC5_SCODE</name>
<evidence type="ECO:0000256" key="5">
    <source>
        <dbReference type="ARBA" id="ARBA00022820"/>
    </source>
</evidence>
<dbReference type="AlphaFoldDB" id="A0A076LZC5"/>
<dbReference type="InterPro" id="IPR033116">
    <property type="entry name" value="TRYPSIN_SER"/>
</dbReference>
<dbReference type="PROSITE" id="PS00134">
    <property type="entry name" value="TRYPSIN_HIS"/>
    <property type="match status" value="1"/>
</dbReference>
<keyword evidence="7" id="KW-1015">Disulfide bond</keyword>
<evidence type="ECO:0000256" key="4">
    <source>
        <dbReference type="ARBA" id="ARBA00022801"/>
    </source>
</evidence>
<feature type="signal peptide" evidence="11">
    <location>
        <begin position="1"/>
        <end position="19"/>
    </location>
</feature>
<dbReference type="EC" id="3.4.21.84" evidence="9"/>
<feature type="chain" id="PRO_5001714805" description="limulus clotting factor C" evidence="11">
    <location>
        <begin position="20"/>
        <end position="260"/>
    </location>
</feature>
<feature type="domain" description="Peptidase S1" evidence="12">
    <location>
        <begin position="20"/>
        <end position="257"/>
    </location>
</feature>
<dbReference type="GO" id="GO:0006508">
    <property type="term" value="P:proteolysis"/>
    <property type="evidence" value="ECO:0007669"/>
    <property type="project" value="UniProtKB-KW"/>
</dbReference>
<evidence type="ECO:0000256" key="10">
    <source>
        <dbReference type="RuleBase" id="RU363034"/>
    </source>
</evidence>
<evidence type="ECO:0000256" key="11">
    <source>
        <dbReference type="SAM" id="SignalP"/>
    </source>
</evidence>
<keyword evidence="2 10" id="KW-0645">Protease</keyword>
<dbReference type="SUPFAM" id="SSF50494">
    <property type="entry name" value="Trypsin-like serine proteases"/>
    <property type="match status" value="1"/>
</dbReference>
<protein>
    <recommendedName>
        <fullName evidence="9">limulus clotting factor C</fullName>
        <ecNumber evidence="9">3.4.21.84</ecNumber>
    </recommendedName>
</protein>
<dbReference type="GO" id="GO:0005615">
    <property type="term" value="C:extracellular space"/>
    <property type="evidence" value="ECO:0007669"/>
    <property type="project" value="TreeGrafter"/>
</dbReference>
<dbReference type="GO" id="GO:0042381">
    <property type="term" value="P:hemolymph coagulation"/>
    <property type="evidence" value="ECO:0007669"/>
    <property type="project" value="UniProtKB-KW"/>
</dbReference>
<dbReference type="PANTHER" id="PTHR24264:SF54">
    <property type="entry name" value="PEPTIDASE S1 DOMAIN-CONTAINING PROTEIN"/>
    <property type="match status" value="1"/>
</dbReference>
<organism evidence="13">
    <name type="scientific">Scolopendra dehaani</name>
    <name type="common">Thai centipede</name>
    <name type="synonym">Scolopendra subspinipes dehaani</name>
    <dbReference type="NCBI Taxonomy" id="2609776"/>
    <lineage>
        <taxon>Eukaryota</taxon>
        <taxon>Metazoa</taxon>
        <taxon>Ecdysozoa</taxon>
        <taxon>Arthropoda</taxon>
        <taxon>Myriapoda</taxon>
        <taxon>Chilopoda</taxon>
        <taxon>Pleurostigmophora</taxon>
        <taxon>Scolopendromorpha</taxon>
        <taxon>Scolopendridae</taxon>
        <taxon>Scolopendra</taxon>
    </lineage>
</organism>
<dbReference type="InterPro" id="IPR043504">
    <property type="entry name" value="Peptidase_S1_PA_chymotrypsin"/>
</dbReference>
<keyword evidence="5" id="KW-0353">Hemolymph clotting</keyword>
<keyword evidence="3 11" id="KW-0732">Signal</keyword>
<keyword evidence="1" id="KW-0768">Sushi</keyword>
<proteinExistence type="evidence at transcript level"/>
<evidence type="ECO:0000256" key="3">
    <source>
        <dbReference type="ARBA" id="ARBA00022729"/>
    </source>
</evidence>
<dbReference type="InterPro" id="IPR001314">
    <property type="entry name" value="Peptidase_S1A"/>
</dbReference>
<keyword evidence="6 10" id="KW-0720">Serine protease</keyword>
<evidence type="ECO:0000256" key="2">
    <source>
        <dbReference type="ARBA" id="ARBA00022670"/>
    </source>
</evidence>
<dbReference type="PROSITE" id="PS00135">
    <property type="entry name" value="TRYPSIN_SER"/>
    <property type="match status" value="1"/>
</dbReference>
<comment type="catalytic activity">
    <reaction evidence="8">
        <text>Selective cleavage of 103-Arg-|-Ser-104 and 124-Ile-|-Ile-125 bonds in Limulus clotting factor B to form activated factor B. Cleavage of -Pro-Arg-|-Xaa- bonds in synthetic substrates.</text>
        <dbReference type="EC" id="3.4.21.84"/>
    </reaction>
</comment>
<evidence type="ECO:0000313" key="13">
    <source>
        <dbReference type="EMBL" id="AIJ10719.1"/>
    </source>
</evidence>
<dbReference type="FunFam" id="2.40.10.10:FF:000120">
    <property type="entry name" value="Putative serine protease"/>
    <property type="match status" value="1"/>
</dbReference>
<dbReference type="Pfam" id="PF00089">
    <property type="entry name" value="Trypsin"/>
    <property type="match status" value="1"/>
</dbReference>
<sequence length="260" mass="28905">MIVLLNILILLSGIQGSNAIIGGTIVESKGIYPFMASFRNFTSHGCGAIILNEQWVLTAAHCPTIVPRENIMIIAGRLSLDETESFEQRRQVKEVYIHPEYNNTLKNDIALLKLDQAFELNAYVGKVLLPTDKNQVFDGECTVIGWGTVKFDEVSAKYMNSTYSSQLRKVNVPLWSNSDCDNIYVRIKITDSMLCAGAQGRDACQGDSGGPLVCKKNEAQQDYISGISIWGRNCGDIHPGVYTRVSYFLDWINNIITTHS</sequence>
<dbReference type="InterPro" id="IPR018114">
    <property type="entry name" value="TRYPSIN_HIS"/>
</dbReference>
<dbReference type="CDD" id="cd00190">
    <property type="entry name" value="Tryp_SPc"/>
    <property type="match status" value="1"/>
</dbReference>
<evidence type="ECO:0000256" key="8">
    <source>
        <dbReference type="ARBA" id="ARBA00052079"/>
    </source>
</evidence>
<keyword evidence="4 10" id="KW-0378">Hydrolase</keyword>
<dbReference type="PROSITE" id="PS50240">
    <property type="entry name" value="TRYPSIN_DOM"/>
    <property type="match status" value="1"/>
</dbReference>
<dbReference type="PRINTS" id="PR00722">
    <property type="entry name" value="CHYMOTRYPSIN"/>
</dbReference>
<dbReference type="InterPro" id="IPR009003">
    <property type="entry name" value="Peptidase_S1_PA"/>
</dbReference>
<evidence type="ECO:0000256" key="9">
    <source>
        <dbReference type="ARBA" id="ARBA00066707"/>
    </source>
</evidence>
<accession>A0A076LZC5</accession>